<dbReference type="Proteomes" id="UP000241803">
    <property type="component" value="Unassembled WGS sequence"/>
</dbReference>
<evidence type="ECO:0000313" key="1">
    <source>
        <dbReference type="EMBL" id="PSV49186.1"/>
    </source>
</evidence>
<dbReference type="RefSeq" id="WP_107251848.1">
    <property type="nucleotide sequence ID" value="NZ_JAKJTK010000014.1"/>
</dbReference>
<reference evidence="1 2" key="1">
    <citation type="submission" date="2018-03" db="EMBL/GenBank/DDBJ databases">
        <title>Whole genome sequencing of Histamine producing bacteria.</title>
        <authorList>
            <person name="Butler K."/>
        </authorList>
    </citation>
    <scope>NUCLEOTIDE SEQUENCE [LARGE SCALE GENOMIC DNA]</scope>
    <source>
        <strain evidence="1 2">ATCC 19614</strain>
    </source>
</reference>
<comment type="caution">
    <text evidence="1">The sequence shown here is derived from an EMBL/GenBank/DDBJ whole genome shotgun (WGS) entry which is preliminary data.</text>
</comment>
<dbReference type="NCBIfam" id="NF043066">
    <property type="entry name" value="ETEC_3214_dom"/>
    <property type="match status" value="1"/>
</dbReference>
<accession>A0A2T3LCW4</accession>
<protein>
    <submittedName>
        <fullName evidence="1">Uncharacterized protein</fullName>
    </submittedName>
</protein>
<evidence type="ECO:0000313" key="2">
    <source>
        <dbReference type="Proteomes" id="UP000241803"/>
    </source>
</evidence>
<keyword evidence="2" id="KW-1185">Reference proteome</keyword>
<name>A0A2T3LCW4_9GAMM</name>
<dbReference type="InterPro" id="IPR050010">
    <property type="entry name" value="ETEC_3214_dom"/>
</dbReference>
<dbReference type="EMBL" id="PYOC01000001">
    <property type="protein sequence ID" value="PSV49186.1"/>
    <property type="molecule type" value="Genomic_DNA"/>
</dbReference>
<gene>
    <name evidence="1" type="ORF">C9J47_01025</name>
</gene>
<sequence>MQKEFIQKPQEGAADDQDILGTLKQKAPNSLVSIVVLIIAVSQFNDAIDMGSKGWDLFISNFSDRPSNDRLSKVYVRASSGVLDETFGSPVYKKQSEGETEIKYYKDGKFILSAITSNGTVDAFLVFPQPGFEANTKEHAGGESYLDNNFSGTTNPMTAMSNIARSGNYYLEEAEGGRYEMLYSSVGGYSEYLSPLSNIQLQKLAKFNDQLMMEEDTTQSITALRAQIKPNFYGYSTVDIAELEPAILTRLEYELLTK</sequence>
<proteinExistence type="predicted"/>
<organism evidence="1 2">
    <name type="scientific">Photobacterium indicum</name>
    <dbReference type="NCBI Taxonomy" id="81447"/>
    <lineage>
        <taxon>Bacteria</taxon>
        <taxon>Pseudomonadati</taxon>
        <taxon>Pseudomonadota</taxon>
        <taxon>Gammaproteobacteria</taxon>
        <taxon>Vibrionales</taxon>
        <taxon>Vibrionaceae</taxon>
        <taxon>Photobacterium</taxon>
    </lineage>
</organism>
<dbReference type="AlphaFoldDB" id="A0A2T3LCW4"/>